<reference evidence="1" key="1">
    <citation type="journal article" date="2013" name="J. Plant Res.">
        <title>Effect of fungi and light on seed germination of three Opuntia species from semiarid lands of central Mexico.</title>
        <authorList>
            <person name="Delgado-Sanchez P."/>
            <person name="Jimenez-Bremont J.F."/>
            <person name="Guerrero-Gonzalez Mde L."/>
            <person name="Flores J."/>
        </authorList>
    </citation>
    <scope>NUCLEOTIDE SEQUENCE</scope>
    <source>
        <tissue evidence="1">Cladode</tissue>
    </source>
</reference>
<proteinExistence type="predicted"/>
<protein>
    <submittedName>
        <fullName evidence="1">Uncharacterized protein</fullName>
    </submittedName>
</protein>
<organism evidence="1">
    <name type="scientific">Opuntia streptacantha</name>
    <name type="common">Prickly pear cactus</name>
    <name type="synonym">Opuntia cardona</name>
    <dbReference type="NCBI Taxonomy" id="393608"/>
    <lineage>
        <taxon>Eukaryota</taxon>
        <taxon>Viridiplantae</taxon>
        <taxon>Streptophyta</taxon>
        <taxon>Embryophyta</taxon>
        <taxon>Tracheophyta</taxon>
        <taxon>Spermatophyta</taxon>
        <taxon>Magnoliopsida</taxon>
        <taxon>eudicotyledons</taxon>
        <taxon>Gunneridae</taxon>
        <taxon>Pentapetalae</taxon>
        <taxon>Caryophyllales</taxon>
        <taxon>Cactineae</taxon>
        <taxon>Cactaceae</taxon>
        <taxon>Opuntioideae</taxon>
        <taxon>Opuntia</taxon>
    </lineage>
</organism>
<name>A0A7C9DWE3_OPUST</name>
<dbReference type="AlphaFoldDB" id="A0A7C9DWE3"/>
<dbReference type="EMBL" id="GISG01146397">
    <property type="protein sequence ID" value="MBA4646469.1"/>
    <property type="molecule type" value="Transcribed_RNA"/>
</dbReference>
<reference evidence="1" key="2">
    <citation type="submission" date="2020-07" db="EMBL/GenBank/DDBJ databases">
        <authorList>
            <person name="Vera ALvarez R."/>
            <person name="Arias-Moreno D.M."/>
            <person name="Jimenez-Jacinto V."/>
            <person name="Jimenez-Bremont J.F."/>
            <person name="Swaminathan K."/>
            <person name="Moose S.P."/>
            <person name="Guerrero-Gonzalez M.L."/>
            <person name="Marino-Ramirez L."/>
            <person name="Landsman D."/>
            <person name="Rodriguez-Kessler M."/>
            <person name="Delgado-Sanchez P."/>
        </authorList>
    </citation>
    <scope>NUCLEOTIDE SEQUENCE</scope>
    <source>
        <tissue evidence="1">Cladode</tissue>
    </source>
</reference>
<dbReference type="EMBL" id="GISG01121919">
    <property type="protein sequence ID" value="MBA4640917.1"/>
    <property type="molecule type" value="Transcribed_RNA"/>
</dbReference>
<sequence>MADSMEEREEHDDDNRTGLNSMAAALAAAAWTSLGLRETGRGSDPARSGKLRMAESPLMLNAATSCARAAISGLGKVPSQMRDFFRGSRISDTHFPHALIRTPR</sequence>
<accession>A0A7C9DWE3</accession>
<evidence type="ECO:0000313" key="1">
    <source>
        <dbReference type="EMBL" id="MBA4646469.1"/>
    </source>
</evidence>